<accession>A0A974S4Z1</accession>
<feature type="compositionally biased region" description="Basic and acidic residues" evidence="1">
    <location>
        <begin position="56"/>
        <end position="101"/>
    </location>
</feature>
<evidence type="ECO:0008006" key="5">
    <source>
        <dbReference type="Google" id="ProtNLM"/>
    </source>
</evidence>
<dbReference type="KEGG" id="sari:H5J25_03920"/>
<keyword evidence="2" id="KW-1133">Transmembrane helix</keyword>
<feature type="region of interest" description="Disordered" evidence="1">
    <location>
        <begin position="1"/>
        <end position="132"/>
    </location>
</feature>
<gene>
    <name evidence="3" type="ORF">H5J25_03920</name>
</gene>
<evidence type="ECO:0000256" key="1">
    <source>
        <dbReference type="SAM" id="MobiDB-lite"/>
    </source>
</evidence>
<dbReference type="Proteomes" id="UP000595894">
    <property type="component" value="Chromosome"/>
</dbReference>
<name>A0A974S4Z1_9SPHN</name>
<proteinExistence type="predicted"/>
<sequence length="328" mass="32398">MTDGNRSGFGNDDPNRGPLDRAANAVDGRDDPNRGPLDRAANAITGGSGGLSAAAGHDDPNRGPLDRTENAMSGHDDPNRGPLDRAENAMTGHDDPNRGPLDRAANAITGGTGGVSAAFQNDDPNRGPLDRAANALAGTSAGLAATGDRSGHGGQALASAMFDSEDEAQRAVAELRSAGVHDGALSVIAQNRGTTTARSVDGDITDEHHQDLARGILGGGALGAGLGVLALAIPGVGPLVAAGAIAASAVPGAIAIGAAAGAVAGTLNETLKGHGVSEEDADYYNDGLSSGGVLVTVSGDAGVDNATVRDILRRNGGHSVNSPRMTAL</sequence>
<dbReference type="InterPro" id="IPR052948">
    <property type="entry name" value="Low_temp-induced_all0457"/>
</dbReference>
<evidence type="ECO:0000256" key="2">
    <source>
        <dbReference type="SAM" id="Phobius"/>
    </source>
</evidence>
<evidence type="ECO:0000313" key="3">
    <source>
        <dbReference type="EMBL" id="QQV77906.1"/>
    </source>
</evidence>
<keyword evidence="2" id="KW-0812">Transmembrane</keyword>
<feature type="transmembrane region" description="Helical" evidence="2">
    <location>
        <begin position="215"/>
        <end position="233"/>
    </location>
</feature>
<reference evidence="4" key="1">
    <citation type="submission" date="2020-09" db="EMBL/GenBank/DDBJ databases">
        <title>Sphingomonas sp., a new species isolated from pork steak.</title>
        <authorList>
            <person name="Heidler von Heilborn D."/>
        </authorList>
    </citation>
    <scope>NUCLEOTIDE SEQUENCE [LARGE SCALE GENOMIC DNA]</scope>
</reference>
<organism evidence="3 4">
    <name type="scientific">Sphingomonas aliaeris</name>
    <dbReference type="NCBI Taxonomy" id="2759526"/>
    <lineage>
        <taxon>Bacteria</taxon>
        <taxon>Pseudomonadati</taxon>
        <taxon>Pseudomonadota</taxon>
        <taxon>Alphaproteobacteria</taxon>
        <taxon>Sphingomonadales</taxon>
        <taxon>Sphingomonadaceae</taxon>
        <taxon>Sphingomonas</taxon>
    </lineage>
</organism>
<evidence type="ECO:0000313" key="4">
    <source>
        <dbReference type="Proteomes" id="UP000595894"/>
    </source>
</evidence>
<keyword evidence="2" id="KW-0472">Membrane</keyword>
<dbReference type="EMBL" id="CP061035">
    <property type="protein sequence ID" value="QQV77906.1"/>
    <property type="molecule type" value="Genomic_DNA"/>
</dbReference>
<dbReference type="RefSeq" id="WP_202094827.1">
    <property type="nucleotide sequence ID" value="NZ_CP061035.1"/>
</dbReference>
<dbReference type="PANTHER" id="PTHR36109:SF2">
    <property type="entry name" value="MEMBRANE PROTEIN"/>
    <property type="match status" value="1"/>
</dbReference>
<feature type="compositionally biased region" description="Basic and acidic residues" evidence="1">
    <location>
        <begin position="27"/>
        <end position="37"/>
    </location>
</feature>
<dbReference type="PANTHER" id="PTHR36109">
    <property type="entry name" value="MEMBRANE PROTEIN-RELATED"/>
    <property type="match status" value="1"/>
</dbReference>
<feature type="transmembrane region" description="Helical" evidence="2">
    <location>
        <begin position="239"/>
        <end position="264"/>
    </location>
</feature>
<dbReference type="AlphaFoldDB" id="A0A974S4Z1"/>
<keyword evidence="4" id="KW-1185">Reference proteome</keyword>
<protein>
    <recommendedName>
        <fullName evidence="5">DUF1269 domain-containing protein</fullName>
    </recommendedName>
</protein>